<dbReference type="Gene3D" id="1.10.490.20">
    <property type="entry name" value="Phycocyanins"/>
    <property type="match status" value="1"/>
</dbReference>
<dbReference type="STRING" id="65393.PCC7424_1093"/>
<dbReference type="HOGENOM" id="CLU_137322_1_0_3"/>
<dbReference type="Pfam" id="PF00502">
    <property type="entry name" value="Phycobilisome"/>
    <property type="match status" value="1"/>
</dbReference>
<accession>B7KJU6</accession>
<keyword evidence="5" id="KW-1185">Reference proteome</keyword>
<evidence type="ECO:0008006" key="6">
    <source>
        <dbReference type="Google" id="ProtNLM"/>
    </source>
</evidence>
<gene>
    <name evidence="4" type="ordered locus">PCC7424_1093</name>
</gene>
<evidence type="ECO:0000313" key="5">
    <source>
        <dbReference type="Proteomes" id="UP000002384"/>
    </source>
</evidence>
<dbReference type="SUPFAM" id="SSF46458">
    <property type="entry name" value="Globin-like"/>
    <property type="match status" value="1"/>
</dbReference>
<dbReference type="InterPro" id="IPR012128">
    <property type="entry name" value="Phycobilisome_asu/bsu"/>
</dbReference>
<evidence type="ECO:0000256" key="3">
    <source>
        <dbReference type="ARBA" id="ARBA00023307"/>
    </source>
</evidence>
<dbReference type="EMBL" id="CP001291">
    <property type="protein sequence ID" value="ACK69545.1"/>
    <property type="molecule type" value="Genomic_DNA"/>
</dbReference>
<dbReference type="InterPro" id="IPR038719">
    <property type="entry name" value="Phycobilisome_asu/bsu_sf"/>
</dbReference>
<dbReference type="KEGG" id="cyc:PCC7424_1093"/>
<evidence type="ECO:0000256" key="1">
    <source>
        <dbReference type="ARBA" id="ARBA00008182"/>
    </source>
</evidence>
<comment type="similarity">
    <text evidence="1">Belongs to the phycobiliprotein family.</text>
</comment>
<sequence length="165" mass="19431">MQTDLATLFYAAQDHYLSDGEITNFKHQIDTLRLRVEVYECLRDREIEIFQPIANYLEEAFAQENPQVLEQALKHWLSVVRYSAFATLLNNPEYLKHRLLEWLTDIVAAHKMQEIETYLYEFLQLKLSEILTQDQLALLNPFLELAKETLFNPTHTIDTDIEATI</sequence>
<reference evidence="5" key="1">
    <citation type="journal article" date="2011" name="MBio">
        <title>Novel metabolic attributes of the genus Cyanothece, comprising a group of unicellular nitrogen-fixing Cyanobacteria.</title>
        <authorList>
            <person name="Bandyopadhyay A."/>
            <person name="Elvitigala T."/>
            <person name="Welsh E."/>
            <person name="Stockel J."/>
            <person name="Liberton M."/>
            <person name="Min H."/>
            <person name="Sherman L.A."/>
            <person name="Pakrasi H.B."/>
        </authorList>
    </citation>
    <scope>NUCLEOTIDE SEQUENCE [LARGE SCALE GENOMIC DNA]</scope>
    <source>
        <strain evidence="5">PCC 7424</strain>
    </source>
</reference>
<proteinExistence type="inferred from homology"/>
<evidence type="ECO:0000313" key="4">
    <source>
        <dbReference type="EMBL" id="ACK69545.1"/>
    </source>
</evidence>
<dbReference type="RefSeq" id="WP_012598491.1">
    <property type="nucleotide sequence ID" value="NC_011729.1"/>
</dbReference>
<dbReference type="InterPro" id="IPR009050">
    <property type="entry name" value="Globin-like_sf"/>
</dbReference>
<dbReference type="Proteomes" id="UP000002384">
    <property type="component" value="Chromosome"/>
</dbReference>
<protein>
    <recommendedName>
        <fullName evidence="6">Phycobilisome protein</fullName>
    </recommendedName>
</protein>
<organism evidence="4 5">
    <name type="scientific">Gloeothece citriformis (strain PCC 7424)</name>
    <name type="common">Cyanothece sp. (strain PCC 7424)</name>
    <dbReference type="NCBI Taxonomy" id="65393"/>
    <lineage>
        <taxon>Bacteria</taxon>
        <taxon>Bacillati</taxon>
        <taxon>Cyanobacteriota</taxon>
        <taxon>Cyanophyceae</taxon>
        <taxon>Oscillatoriophycideae</taxon>
        <taxon>Chroococcales</taxon>
        <taxon>Aphanothecaceae</taxon>
        <taxon>Gloeothece</taxon>
        <taxon>Gloeothece citriformis</taxon>
    </lineage>
</organism>
<keyword evidence="2" id="KW-0157">Chromophore</keyword>
<keyword evidence="3" id="KW-0089">Bile pigment</keyword>
<dbReference type="AlphaFoldDB" id="B7KJU6"/>
<dbReference type="GO" id="GO:0030089">
    <property type="term" value="C:phycobilisome"/>
    <property type="evidence" value="ECO:0007669"/>
    <property type="project" value="InterPro"/>
</dbReference>
<dbReference type="OrthoDB" id="531025at2"/>
<dbReference type="eggNOG" id="ENOG5032GP1">
    <property type="taxonomic scope" value="Bacteria"/>
</dbReference>
<dbReference type="GO" id="GO:0015979">
    <property type="term" value="P:photosynthesis"/>
    <property type="evidence" value="ECO:0007669"/>
    <property type="project" value="InterPro"/>
</dbReference>
<evidence type="ECO:0000256" key="2">
    <source>
        <dbReference type="ARBA" id="ARBA00022991"/>
    </source>
</evidence>
<name>B7KJU6_GLOC7</name>